<dbReference type="RefSeq" id="WP_141460336.1">
    <property type="nucleotide sequence ID" value="NZ_CP038141.1"/>
</dbReference>
<dbReference type="InterPro" id="IPR027056">
    <property type="entry name" value="Gluconate_2DH_su3"/>
</dbReference>
<gene>
    <name evidence="1" type="ORF">E3D00_04530</name>
</gene>
<dbReference type="EMBL" id="CP038141">
    <property type="protein sequence ID" value="QDH16910.1"/>
    <property type="molecule type" value="Genomic_DNA"/>
</dbReference>
<evidence type="ECO:0000313" key="2">
    <source>
        <dbReference type="Proteomes" id="UP000316313"/>
    </source>
</evidence>
<dbReference type="OrthoDB" id="9780765at2"/>
<dbReference type="Pfam" id="PF13618">
    <property type="entry name" value="Gluconate_2-dh3"/>
    <property type="match status" value="1"/>
</dbReference>
<reference evidence="1 2" key="1">
    <citation type="submission" date="2019-03" db="EMBL/GenBank/DDBJ databases">
        <title>The complete genome sequence of Swingsia samuiensis NBRC107927(T).</title>
        <authorList>
            <person name="Chua K.-O."/>
            <person name="Chan K.-G."/>
            <person name="See-Too W.-S."/>
        </authorList>
    </citation>
    <scope>NUCLEOTIDE SEQUENCE [LARGE SCALE GENOMIC DNA]</scope>
    <source>
        <strain evidence="1 2">AH83</strain>
    </source>
</reference>
<dbReference type="AlphaFoldDB" id="A0A4Y6UJB6"/>
<accession>A0A4Y6UJB6</accession>
<name>A0A4Y6UJB6_9PROT</name>
<organism evidence="1 2">
    <name type="scientific">Swingsia samuiensis</name>
    <dbReference type="NCBI Taxonomy" id="1293412"/>
    <lineage>
        <taxon>Bacteria</taxon>
        <taxon>Pseudomonadati</taxon>
        <taxon>Pseudomonadota</taxon>
        <taxon>Alphaproteobacteria</taxon>
        <taxon>Acetobacterales</taxon>
        <taxon>Acetobacteraceae</taxon>
        <taxon>Swingsia</taxon>
    </lineage>
</organism>
<dbReference type="Proteomes" id="UP000316313">
    <property type="component" value="Chromosome"/>
</dbReference>
<sequence length="214" mass="23653">MPSSISPPFMESNHISTRTRKILETRSLTPEPLHSRNLSSLAFSVLSSIIPALLPQENILKNDLVELAAQIDQALSGSRDGWRFAELPSDIEAWEQALLTLEDISLSNYKKNTASLSINEIHSLFDKLYAGTIGVVAPHRFNAQQMQKWYSDFRAETLECFLSHAHVQDALGISSSLTGGDDVFQGFVSVTPNTREAFEPVSPQSPLPKKNSSL</sequence>
<proteinExistence type="predicted"/>
<evidence type="ECO:0000313" key="1">
    <source>
        <dbReference type="EMBL" id="QDH16910.1"/>
    </source>
</evidence>
<protein>
    <submittedName>
        <fullName evidence="1">Gluconate 2-dehydrogenase subunit 3 family protein</fullName>
    </submittedName>
</protein>
<keyword evidence="2" id="KW-1185">Reference proteome</keyword>
<dbReference type="KEGG" id="ssam:E3D00_04530"/>